<dbReference type="AlphaFoldDB" id="W2M118"/>
<organism evidence="1">
    <name type="scientific">Phytophthora nicotianae</name>
    <name type="common">Potato buckeye rot agent</name>
    <name type="synonym">Phytophthora parasitica</name>
    <dbReference type="NCBI Taxonomy" id="4792"/>
    <lineage>
        <taxon>Eukaryota</taxon>
        <taxon>Sar</taxon>
        <taxon>Stramenopiles</taxon>
        <taxon>Oomycota</taxon>
        <taxon>Peronosporomycetes</taxon>
        <taxon>Peronosporales</taxon>
        <taxon>Peronosporaceae</taxon>
        <taxon>Phytophthora</taxon>
    </lineage>
</organism>
<protein>
    <submittedName>
        <fullName evidence="1">Uncharacterized protein</fullName>
    </submittedName>
</protein>
<dbReference type="EMBL" id="KI677227">
    <property type="protein sequence ID" value="ETM03372.1"/>
    <property type="molecule type" value="Genomic_DNA"/>
</dbReference>
<evidence type="ECO:0000313" key="1">
    <source>
        <dbReference type="EMBL" id="ETM03372.1"/>
    </source>
</evidence>
<dbReference type="Proteomes" id="UP000054423">
    <property type="component" value="Unassembled WGS sequence"/>
</dbReference>
<gene>
    <name evidence="1" type="ORF">L917_00403</name>
</gene>
<reference evidence="1" key="1">
    <citation type="submission" date="2013-11" db="EMBL/GenBank/DDBJ databases">
        <title>The Genome Sequence of Phytophthora parasitica CHvinca01.</title>
        <authorList>
            <consortium name="The Broad Institute Genomics Platform"/>
            <person name="Russ C."/>
            <person name="Tyler B."/>
            <person name="Panabieres F."/>
            <person name="Shan W."/>
            <person name="Tripathy S."/>
            <person name="Grunwald N."/>
            <person name="Machado M."/>
            <person name="Johnson C.S."/>
            <person name="Arredondo F."/>
            <person name="Hong C."/>
            <person name="Coffey M."/>
            <person name="Young S.K."/>
            <person name="Zeng Q."/>
            <person name="Gargeya S."/>
            <person name="Fitzgerald M."/>
            <person name="Abouelleil A."/>
            <person name="Alvarado L."/>
            <person name="Chapman S.B."/>
            <person name="Gainer-Dewar J."/>
            <person name="Goldberg J."/>
            <person name="Griggs A."/>
            <person name="Gujja S."/>
            <person name="Hansen M."/>
            <person name="Howarth C."/>
            <person name="Imamovic A."/>
            <person name="Ireland A."/>
            <person name="Larimer J."/>
            <person name="McCowan C."/>
            <person name="Murphy C."/>
            <person name="Pearson M."/>
            <person name="Poon T.W."/>
            <person name="Priest M."/>
            <person name="Roberts A."/>
            <person name="Saif S."/>
            <person name="Shea T."/>
            <person name="Sykes S."/>
            <person name="Wortman J."/>
            <person name="Nusbaum C."/>
            <person name="Birren B."/>
        </authorList>
    </citation>
    <scope>NUCLEOTIDE SEQUENCE [LARGE SCALE GENOMIC DNA]</scope>
    <source>
        <strain evidence="1">CHvinca01</strain>
    </source>
</reference>
<accession>W2M118</accession>
<dbReference type="SUPFAM" id="SSF51430">
    <property type="entry name" value="NAD(P)-linked oxidoreductase"/>
    <property type="match status" value="1"/>
</dbReference>
<name>W2M118_PHYNI</name>
<sequence>MLGNSRDRMACRFIGDYGLLVSHKGIKQPLKRLQLDYADLVYRHRWEVFKYTETRISRKRVASPLVRPSVDQAEYNPIKRSNVEFEYVDLYRSRKVQCVD</sequence>
<dbReference type="InterPro" id="IPR036812">
    <property type="entry name" value="NAD(P)_OxRdtase_dom_sf"/>
</dbReference>
<dbReference type="OrthoDB" id="2310150at2759"/>
<proteinExistence type="predicted"/>